<feature type="domain" description="Protein kinase" evidence="1">
    <location>
        <begin position="1"/>
        <end position="100"/>
    </location>
</feature>
<reference evidence="2 3" key="1">
    <citation type="journal article" date="2016" name="DNA Res.">
        <title>The draft genome of MD-2 pineapple using hybrid error correction of long reads.</title>
        <authorList>
            <person name="Redwan R.M."/>
            <person name="Saidin A."/>
            <person name="Kumar S.V."/>
        </authorList>
    </citation>
    <scope>NUCLEOTIDE SEQUENCE [LARGE SCALE GENOMIC DNA]</scope>
    <source>
        <strain evidence="3">cv. MD2</strain>
        <tissue evidence="2">Leaf</tissue>
    </source>
</reference>
<dbReference type="GO" id="GO:0005524">
    <property type="term" value="F:ATP binding"/>
    <property type="evidence" value="ECO:0007669"/>
    <property type="project" value="InterPro"/>
</dbReference>
<dbReference type="InterPro" id="IPR011009">
    <property type="entry name" value="Kinase-like_dom_sf"/>
</dbReference>
<sequence>MAHRDVKPQNLLLARDVALKLFDFGLAALVEQRGRDRRLRTLLDQVLPFVVTMGDVVLELLELASKGRHGSGDALLHTTNIFIEGVKGIGHLGVPFFHLR</sequence>
<evidence type="ECO:0000259" key="1">
    <source>
        <dbReference type="PROSITE" id="PS50011"/>
    </source>
</evidence>
<organism evidence="2 3">
    <name type="scientific">Ananas comosus</name>
    <name type="common">Pineapple</name>
    <name type="synonym">Ananas ananas</name>
    <dbReference type="NCBI Taxonomy" id="4615"/>
    <lineage>
        <taxon>Eukaryota</taxon>
        <taxon>Viridiplantae</taxon>
        <taxon>Streptophyta</taxon>
        <taxon>Embryophyta</taxon>
        <taxon>Tracheophyta</taxon>
        <taxon>Spermatophyta</taxon>
        <taxon>Magnoliopsida</taxon>
        <taxon>Liliopsida</taxon>
        <taxon>Poales</taxon>
        <taxon>Bromeliaceae</taxon>
        <taxon>Bromelioideae</taxon>
        <taxon>Ananas</taxon>
    </lineage>
</organism>
<dbReference type="Proteomes" id="UP000092600">
    <property type="component" value="Unassembled WGS sequence"/>
</dbReference>
<gene>
    <name evidence="2" type="ORF">ACMD2_20199</name>
</gene>
<comment type="caution">
    <text evidence="2">The sequence shown here is derived from an EMBL/GenBank/DDBJ whole genome shotgun (WGS) entry which is preliminary data.</text>
</comment>
<proteinExistence type="predicted"/>
<evidence type="ECO:0000313" key="2">
    <source>
        <dbReference type="EMBL" id="OAY65541.1"/>
    </source>
</evidence>
<dbReference type="EMBL" id="LSRQ01006876">
    <property type="protein sequence ID" value="OAY65541.1"/>
    <property type="molecule type" value="Genomic_DNA"/>
</dbReference>
<dbReference type="Pfam" id="PF00069">
    <property type="entry name" value="Pkinase"/>
    <property type="match status" value="1"/>
</dbReference>
<dbReference type="InterPro" id="IPR000719">
    <property type="entry name" value="Prot_kinase_dom"/>
</dbReference>
<accession>A0A199ULF8</accession>
<evidence type="ECO:0000313" key="3">
    <source>
        <dbReference type="Proteomes" id="UP000092600"/>
    </source>
</evidence>
<dbReference type="AlphaFoldDB" id="A0A199ULF8"/>
<dbReference type="Gene3D" id="1.10.510.10">
    <property type="entry name" value="Transferase(Phosphotransferase) domain 1"/>
    <property type="match status" value="1"/>
</dbReference>
<dbReference type="PROSITE" id="PS50011">
    <property type="entry name" value="PROTEIN_KINASE_DOM"/>
    <property type="match status" value="1"/>
</dbReference>
<dbReference type="PROSITE" id="PS00108">
    <property type="entry name" value="PROTEIN_KINASE_ST"/>
    <property type="match status" value="1"/>
</dbReference>
<dbReference type="InterPro" id="IPR008271">
    <property type="entry name" value="Ser/Thr_kinase_AS"/>
</dbReference>
<protein>
    <recommendedName>
        <fullName evidence="1">Protein kinase domain-containing protein</fullName>
    </recommendedName>
</protein>
<dbReference type="SUPFAM" id="SSF56112">
    <property type="entry name" value="Protein kinase-like (PK-like)"/>
    <property type="match status" value="1"/>
</dbReference>
<name>A0A199ULF8_ANACO</name>
<dbReference type="GO" id="GO:0004672">
    <property type="term" value="F:protein kinase activity"/>
    <property type="evidence" value="ECO:0007669"/>
    <property type="project" value="InterPro"/>
</dbReference>